<dbReference type="GO" id="GO:0008270">
    <property type="term" value="F:zinc ion binding"/>
    <property type="evidence" value="ECO:0007669"/>
    <property type="project" value="UniProtKB-KW"/>
</dbReference>
<dbReference type="InterPro" id="IPR051834">
    <property type="entry name" value="RING_finger_E3_ligase"/>
</dbReference>
<proteinExistence type="predicted"/>
<accession>A0A2N9J4P0</accession>
<name>A0A2N9J4P0_FAGSY</name>
<protein>
    <recommendedName>
        <fullName evidence="5">RING-type domain-containing protein</fullName>
    </recommendedName>
</protein>
<dbReference type="InterPro" id="IPR001841">
    <property type="entry name" value="Znf_RING"/>
</dbReference>
<evidence type="ECO:0000256" key="4">
    <source>
        <dbReference type="PROSITE-ProRule" id="PRU00175"/>
    </source>
</evidence>
<feature type="domain" description="RING-type" evidence="5">
    <location>
        <begin position="68"/>
        <end position="111"/>
    </location>
</feature>
<evidence type="ECO:0000256" key="1">
    <source>
        <dbReference type="ARBA" id="ARBA00022723"/>
    </source>
</evidence>
<evidence type="ECO:0000256" key="2">
    <source>
        <dbReference type="ARBA" id="ARBA00022771"/>
    </source>
</evidence>
<evidence type="ECO:0000256" key="3">
    <source>
        <dbReference type="ARBA" id="ARBA00022833"/>
    </source>
</evidence>
<dbReference type="PANTHER" id="PTHR45931:SF16">
    <property type="entry name" value="RING_U-BOX SUPERFAMILY PROTEIN"/>
    <property type="match status" value="1"/>
</dbReference>
<reference evidence="6" key="1">
    <citation type="submission" date="2018-02" db="EMBL/GenBank/DDBJ databases">
        <authorList>
            <person name="Cohen D.B."/>
            <person name="Kent A.D."/>
        </authorList>
    </citation>
    <scope>NUCLEOTIDE SEQUENCE</scope>
</reference>
<dbReference type="PANTHER" id="PTHR45931">
    <property type="entry name" value="SI:CH211-59O9.10"/>
    <property type="match status" value="1"/>
</dbReference>
<dbReference type="AlphaFoldDB" id="A0A2N9J4P0"/>
<dbReference type="InterPro" id="IPR013083">
    <property type="entry name" value="Znf_RING/FYVE/PHD"/>
</dbReference>
<dbReference type="GO" id="GO:0005634">
    <property type="term" value="C:nucleus"/>
    <property type="evidence" value="ECO:0007669"/>
    <property type="project" value="TreeGrafter"/>
</dbReference>
<evidence type="ECO:0000313" key="6">
    <source>
        <dbReference type="EMBL" id="SPD32122.1"/>
    </source>
</evidence>
<gene>
    <name evidence="6" type="ORF">FSB_LOCUS60004</name>
</gene>
<organism evidence="6">
    <name type="scientific">Fagus sylvatica</name>
    <name type="common">Beechnut</name>
    <dbReference type="NCBI Taxonomy" id="28930"/>
    <lineage>
        <taxon>Eukaryota</taxon>
        <taxon>Viridiplantae</taxon>
        <taxon>Streptophyta</taxon>
        <taxon>Embryophyta</taxon>
        <taxon>Tracheophyta</taxon>
        <taxon>Spermatophyta</taxon>
        <taxon>Magnoliopsida</taxon>
        <taxon>eudicotyledons</taxon>
        <taxon>Gunneridae</taxon>
        <taxon>Pentapetalae</taxon>
        <taxon>rosids</taxon>
        <taxon>fabids</taxon>
        <taxon>Fagales</taxon>
        <taxon>Fagaceae</taxon>
        <taxon>Fagus</taxon>
    </lineage>
</organism>
<keyword evidence="2 4" id="KW-0863">Zinc-finger</keyword>
<dbReference type="EMBL" id="OIVN01006389">
    <property type="protein sequence ID" value="SPD32122.1"/>
    <property type="molecule type" value="Genomic_DNA"/>
</dbReference>
<dbReference type="Gene3D" id="3.30.40.10">
    <property type="entry name" value="Zinc/RING finger domain, C3HC4 (zinc finger)"/>
    <property type="match status" value="1"/>
</dbReference>
<evidence type="ECO:0000259" key="5">
    <source>
        <dbReference type="PROSITE" id="PS50089"/>
    </source>
</evidence>
<dbReference type="GO" id="GO:0061630">
    <property type="term" value="F:ubiquitin protein ligase activity"/>
    <property type="evidence" value="ECO:0007669"/>
    <property type="project" value="TreeGrafter"/>
</dbReference>
<dbReference type="Pfam" id="PF13639">
    <property type="entry name" value="zf-RING_2"/>
    <property type="match status" value="1"/>
</dbReference>
<keyword evidence="3" id="KW-0862">Zinc</keyword>
<dbReference type="GO" id="GO:0006511">
    <property type="term" value="P:ubiquitin-dependent protein catabolic process"/>
    <property type="evidence" value="ECO:0007669"/>
    <property type="project" value="TreeGrafter"/>
</dbReference>
<dbReference type="SUPFAM" id="SSF57850">
    <property type="entry name" value="RING/U-box"/>
    <property type="match status" value="1"/>
</dbReference>
<dbReference type="SMART" id="SM00184">
    <property type="entry name" value="RING"/>
    <property type="match status" value="1"/>
</dbReference>
<sequence>MIHIIGRVGGSRPRTRSQPMIRRPNVEIDHDDSALNTVLRQSNTIPATQSSIQALHKFTLQQHSVEECIICMEEFLVGSALIRMPCSHVFHGDCIVKWLETSHLLLVPHCDLEQSLLHTSVQIALTLELIWIFRNHSVFHGKADRVPFSLDSKHKVFEHLNATSGESDLVFDFDLLWRPPPAGVIKINVDAAFLPDSATIAAVAMNELDRIE</sequence>
<dbReference type="PROSITE" id="PS50089">
    <property type="entry name" value="ZF_RING_2"/>
    <property type="match status" value="1"/>
</dbReference>
<keyword evidence="1" id="KW-0479">Metal-binding</keyword>